<sequence>MSVTERYCPKNGAGVLAHLSRHQWHPKRVRNVLSQQARYLCFGIVQAPGSVPHVSTNGVHDCSQHRSLKQSIRIDRIFSPVWLPYFLGPHVCIALAEFPRARIQGDHHIPQSHYHRTWHLSLRKPRVMSTIGIDH</sequence>
<dbReference type="HOGENOM" id="CLU_1887183_0_0_1"/>
<dbReference type="Proteomes" id="UP000011668">
    <property type="component" value="Unassembled WGS sequence"/>
</dbReference>
<organism evidence="1 2">
    <name type="scientific">Thanatephorus cucumeris (strain AG1-IA)</name>
    <name type="common">Rice sheath blight fungus</name>
    <name type="synonym">Rhizoctonia solani</name>
    <dbReference type="NCBI Taxonomy" id="983506"/>
    <lineage>
        <taxon>Eukaryota</taxon>
        <taxon>Fungi</taxon>
        <taxon>Dikarya</taxon>
        <taxon>Basidiomycota</taxon>
        <taxon>Agaricomycotina</taxon>
        <taxon>Agaricomycetes</taxon>
        <taxon>Cantharellales</taxon>
        <taxon>Ceratobasidiaceae</taxon>
        <taxon>Rhizoctonia</taxon>
        <taxon>Rhizoctonia solani AG-1</taxon>
    </lineage>
</organism>
<evidence type="ECO:0000313" key="2">
    <source>
        <dbReference type="Proteomes" id="UP000011668"/>
    </source>
</evidence>
<gene>
    <name evidence="1" type="ORF">AG1IA_03947</name>
</gene>
<reference evidence="1 2" key="1">
    <citation type="journal article" date="2013" name="Nat. Commun.">
        <title>The evolution and pathogenic mechanisms of the rice sheath blight pathogen.</title>
        <authorList>
            <person name="Zheng A."/>
            <person name="Lin R."/>
            <person name="Xu L."/>
            <person name="Qin P."/>
            <person name="Tang C."/>
            <person name="Ai P."/>
            <person name="Zhang D."/>
            <person name="Liu Y."/>
            <person name="Sun Z."/>
            <person name="Feng H."/>
            <person name="Wang Y."/>
            <person name="Chen Y."/>
            <person name="Liang X."/>
            <person name="Fu R."/>
            <person name="Li Q."/>
            <person name="Zhang J."/>
            <person name="Yu X."/>
            <person name="Xie Z."/>
            <person name="Ding L."/>
            <person name="Guan P."/>
            <person name="Tang J."/>
            <person name="Liang Y."/>
            <person name="Wang S."/>
            <person name="Deng Q."/>
            <person name="Li S."/>
            <person name="Zhu J."/>
            <person name="Wang L."/>
            <person name="Liu H."/>
            <person name="Li P."/>
        </authorList>
    </citation>
    <scope>NUCLEOTIDE SEQUENCE [LARGE SCALE GENOMIC DNA]</scope>
    <source>
        <strain evidence="2">AG-1 IA</strain>
    </source>
</reference>
<name>L8X078_THACA</name>
<protein>
    <submittedName>
        <fullName evidence="1">Uncharacterized protein</fullName>
    </submittedName>
</protein>
<comment type="caution">
    <text evidence="1">The sequence shown here is derived from an EMBL/GenBank/DDBJ whole genome shotgun (WGS) entry which is preliminary data.</text>
</comment>
<proteinExistence type="predicted"/>
<dbReference type="AlphaFoldDB" id="L8X078"/>
<accession>L8X078</accession>
<keyword evidence="2" id="KW-1185">Reference proteome</keyword>
<evidence type="ECO:0000313" key="1">
    <source>
        <dbReference type="EMBL" id="ELU42024.1"/>
    </source>
</evidence>
<dbReference type="EMBL" id="AFRT01000946">
    <property type="protein sequence ID" value="ELU42024.1"/>
    <property type="molecule type" value="Genomic_DNA"/>
</dbReference>